<dbReference type="Proteomes" id="UP001623661">
    <property type="component" value="Unassembled WGS sequence"/>
</dbReference>
<gene>
    <name evidence="1" type="ORF">ACJDUH_08160</name>
</gene>
<comment type="caution">
    <text evidence="1">The sequence shown here is derived from an EMBL/GenBank/DDBJ whole genome shotgun (WGS) entry which is preliminary data.</text>
</comment>
<proteinExistence type="predicted"/>
<name>A0ABW8TTT2_9CLOT</name>
<protein>
    <recommendedName>
        <fullName evidence="3">Chorismate mutase</fullName>
    </recommendedName>
</protein>
<reference evidence="1 2" key="1">
    <citation type="submission" date="2024-11" db="EMBL/GenBank/DDBJ databases">
        <authorList>
            <person name="Heng Y.C."/>
            <person name="Lim A.C.H."/>
            <person name="Lee J.K.Y."/>
            <person name="Kittelmann S."/>
        </authorList>
    </citation>
    <scope>NUCLEOTIDE SEQUENCE [LARGE SCALE GENOMIC DNA]</scope>
    <source>
        <strain evidence="1 2">WILCCON 0202</strain>
    </source>
</reference>
<organism evidence="1 2">
    <name type="scientific">Candidatus Clostridium radicumherbarum</name>
    <dbReference type="NCBI Taxonomy" id="3381662"/>
    <lineage>
        <taxon>Bacteria</taxon>
        <taxon>Bacillati</taxon>
        <taxon>Bacillota</taxon>
        <taxon>Clostridia</taxon>
        <taxon>Eubacteriales</taxon>
        <taxon>Clostridiaceae</taxon>
        <taxon>Clostridium</taxon>
    </lineage>
</organism>
<evidence type="ECO:0000313" key="1">
    <source>
        <dbReference type="EMBL" id="MFL0268073.1"/>
    </source>
</evidence>
<sequence length="199" mass="23250">MKRVSFKQPTTHYDEGIKQIDEQICELIKQRKEISNNNPGYPTFEYITKWAEKFGLYEEMLKSIFYSLWNEKMYKPLVEPEGFQRNLPVLKSIEINDRLFSIVSIRQFSNSSIVNFNIDWDNIGHLSESKPPHTRFELFIDERYECSVADGTGGDGHFHYNFIVSPPLPDNISGITFAFKEYNLPFGDKQIGHDIVIQL</sequence>
<evidence type="ECO:0008006" key="3">
    <source>
        <dbReference type="Google" id="ProtNLM"/>
    </source>
</evidence>
<dbReference type="RefSeq" id="WP_406764656.1">
    <property type="nucleotide sequence ID" value="NZ_JBJHZY010000001.1"/>
</dbReference>
<dbReference type="EMBL" id="JBJHZY010000001">
    <property type="protein sequence ID" value="MFL0268073.1"/>
    <property type="molecule type" value="Genomic_DNA"/>
</dbReference>
<accession>A0ABW8TTT2</accession>
<keyword evidence="2" id="KW-1185">Reference proteome</keyword>
<evidence type="ECO:0000313" key="2">
    <source>
        <dbReference type="Proteomes" id="UP001623661"/>
    </source>
</evidence>